<dbReference type="SUPFAM" id="SSF54001">
    <property type="entry name" value="Cysteine proteinases"/>
    <property type="match status" value="1"/>
</dbReference>
<evidence type="ECO:0000313" key="6">
    <source>
        <dbReference type="Proteomes" id="UP001604277"/>
    </source>
</evidence>
<dbReference type="InterPro" id="IPR038765">
    <property type="entry name" value="Papain-like_cys_pep_sf"/>
</dbReference>
<comment type="caution">
    <text evidence="5">The sequence shown here is derived from an EMBL/GenBank/DDBJ whole genome shotgun (WGS) entry which is preliminary data.</text>
</comment>
<dbReference type="Gene3D" id="3.40.395.10">
    <property type="entry name" value="Adenoviral Proteinase, Chain A"/>
    <property type="match status" value="1"/>
</dbReference>
<keyword evidence="3" id="KW-0378">Hydrolase</keyword>
<keyword evidence="6" id="KW-1185">Reference proteome</keyword>
<dbReference type="GO" id="GO:0008233">
    <property type="term" value="F:peptidase activity"/>
    <property type="evidence" value="ECO:0007669"/>
    <property type="project" value="UniProtKB-KW"/>
</dbReference>
<comment type="similarity">
    <text evidence="1">Belongs to the peptidase C48 family.</text>
</comment>
<evidence type="ECO:0000256" key="3">
    <source>
        <dbReference type="ARBA" id="ARBA00022801"/>
    </source>
</evidence>
<reference evidence="6" key="1">
    <citation type="submission" date="2024-07" db="EMBL/GenBank/DDBJ databases">
        <title>Two chromosome-level genome assemblies of Korean endemic species Abeliophyllum distichum and Forsythia ovata (Oleaceae).</title>
        <authorList>
            <person name="Jang H."/>
        </authorList>
    </citation>
    <scope>NUCLEOTIDE SEQUENCE [LARGE SCALE GENOMIC DNA]</scope>
</reference>
<sequence length="134" mass="15835">MFELDAKKHPKELPKGFNSYLDGEFLKYGQKWEGCTHLYFPICSHSHWYVFEVDINKSTMFIYDPDRNCSMDDQIRAELKPMTKILPMLLKKINIVIDALAIEWIITTSNNPTRKFHKALSNCEIAIIYFNLHY</sequence>
<proteinExistence type="inferred from homology"/>
<evidence type="ECO:0000256" key="1">
    <source>
        <dbReference type="ARBA" id="ARBA00005234"/>
    </source>
</evidence>
<dbReference type="InterPro" id="IPR003653">
    <property type="entry name" value="Peptidase_C48_C"/>
</dbReference>
<dbReference type="Pfam" id="PF02902">
    <property type="entry name" value="Peptidase_C48"/>
    <property type="match status" value="1"/>
</dbReference>
<dbReference type="EMBL" id="JBFOLJ010000008">
    <property type="protein sequence ID" value="KAL2514968.1"/>
    <property type="molecule type" value="Genomic_DNA"/>
</dbReference>
<evidence type="ECO:0000313" key="5">
    <source>
        <dbReference type="EMBL" id="KAL2514968.1"/>
    </source>
</evidence>
<organism evidence="5 6">
    <name type="scientific">Forsythia ovata</name>
    <dbReference type="NCBI Taxonomy" id="205694"/>
    <lineage>
        <taxon>Eukaryota</taxon>
        <taxon>Viridiplantae</taxon>
        <taxon>Streptophyta</taxon>
        <taxon>Embryophyta</taxon>
        <taxon>Tracheophyta</taxon>
        <taxon>Spermatophyta</taxon>
        <taxon>Magnoliopsida</taxon>
        <taxon>eudicotyledons</taxon>
        <taxon>Gunneridae</taxon>
        <taxon>Pentapetalae</taxon>
        <taxon>asterids</taxon>
        <taxon>lamiids</taxon>
        <taxon>Lamiales</taxon>
        <taxon>Oleaceae</taxon>
        <taxon>Forsythieae</taxon>
        <taxon>Forsythia</taxon>
    </lineage>
</organism>
<evidence type="ECO:0000259" key="4">
    <source>
        <dbReference type="Pfam" id="PF02902"/>
    </source>
</evidence>
<keyword evidence="2" id="KW-0645">Protease</keyword>
<gene>
    <name evidence="5" type="ORF">Fot_28939</name>
</gene>
<name>A0ABD1TQV6_9LAMI</name>
<protein>
    <recommendedName>
        <fullName evidence="4">Ubiquitin-like protease family profile domain-containing protein</fullName>
    </recommendedName>
</protein>
<dbReference type="AlphaFoldDB" id="A0ABD1TQV6"/>
<dbReference type="GO" id="GO:0006508">
    <property type="term" value="P:proteolysis"/>
    <property type="evidence" value="ECO:0007669"/>
    <property type="project" value="UniProtKB-KW"/>
</dbReference>
<dbReference type="Proteomes" id="UP001604277">
    <property type="component" value="Unassembled WGS sequence"/>
</dbReference>
<accession>A0ABD1TQV6</accession>
<feature type="domain" description="Ubiquitin-like protease family profile" evidence="4">
    <location>
        <begin position="35"/>
        <end position="93"/>
    </location>
</feature>
<evidence type="ECO:0000256" key="2">
    <source>
        <dbReference type="ARBA" id="ARBA00022670"/>
    </source>
</evidence>